<feature type="chain" id="PRO_5001665492" description="Outer membrane protein beta-barrel domain-containing protein" evidence="2">
    <location>
        <begin position="20"/>
        <end position="179"/>
    </location>
</feature>
<protein>
    <recommendedName>
        <fullName evidence="3">Outer membrane protein beta-barrel domain-containing protein</fullName>
    </recommendedName>
</protein>
<dbReference type="EMBL" id="JNGW01000034">
    <property type="protein sequence ID" value="KDR53023.1"/>
    <property type="molecule type" value="Genomic_DNA"/>
</dbReference>
<name>A0A069QJJ7_HOYLO</name>
<feature type="signal peptide" evidence="2">
    <location>
        <begin position="1"/>
        <end position="19"/>
    </location>
</feature>
<dbReference type="PATRIC" id="fig|1122985.7.peg.926"/>
<sequence length="179" mass="19636">MKKILMTMVAAFIAVSASAQVYVGGSLGIGVSKAKGGESKTTYVILPEVGYNFNDDWAVGTMLGWGKGNPVSLSDITTEPVRYFSVAPYVRYTFLHSKYVNLFVDGGFDYTHYNGGTNIWEIGAKPGVAINLNNHFSFLAKIGFVGWINQKNSDANLDDQAWGASFDNNHLTFGLYYNF</sequence>
<dbReference type="eggNOG" id="COG3637">
    <property type="taxonomic scope" value="Bacteria"/>
</dbReference>
<keyword evidence="5" id="KW-1185">Reference proteome</keyword>
<dbReference type="InterPro" id="IPR027385">
    <property type="entry name" value="Beta-barrel_OMP"/>
</dbReference>
<evidence type="ECO:0000313" key="4">
    <source>
        <dbReference type="EMBL" id="KDR53023.1"/>
    </source>
</evidence>
<feature type="domain" description="Outer membrane protein beta-barrel" evidence="3">
    <location>
        <begin position="10"/>
        <end position="179"/>
    </location>
</feature>
<dbReference type="AlphaFoldDB" id="A0A069QJJ7"/>
<evidence type="ECO:0000256" key="2">
    <source>
        <dbReference type="SAM" id="SignalP"/>
    </source>
</evidence>
<keyword evidence="1 2" id="KW-0732">Signal</keyword>
<evidence type="ECO:0000256" key="1">
    <source>
        <dbReference type="ARBA" id="ARBA00022729"/>
    </source>
</evidence>
<dbReference type="RefSeq" id="WP_018968406.1">
    <property type="nucleotide sequence ID" value="NZ_KB899228.1"/>
</dbReference>
<accession>A0A069QJJ7</accession>
<comment type="caution">
    <text evidence="4">The sequence shown here is derived from an EMBL/GenBank/DDBJ whole genome shotgun (WGS) entry which is preliminary data.</text>
</comment>
<reference evidence="4 5" key="1">
    <citation type="submission" date="2013-08" db="EMBL/GenBank/DDBJ databases">
        <authorList>
            <person name="Weinstock G."/>
            <person name="Sodergren E."/>
            <person name="Wylie T."/>
            <person name="Fulton L."/>
            <person name="Fulton R."/>
            <person name="Fronick C."/>
            <person name="O'Laughlin M."/>
            <person name="Godfrey J."/>
            <person name="Miner T."/>
            <person name="Herter B."/>
            <person name="Appelbaum E."/>
            <person name="Cordes M."/>
            <person name="Lek S."/>
            <person name="Wollam A."/>
            <person name="Pepin K.H."/>
            <person name="Palsikar V.B."/>
            <person name="Mitreva M."/>
            <person name="Wilson R.K."/>
        </authorList>
    </citation>
    <scope>NUCLEOTIDE SEQUENCE [LARGE SCALE GENOMIC DNA]</scope>
    <source>
        <strain evidence="4 5">ATCC 15930</strain>
    </source>
</reference>
<dbReference type="SUPFAM" id="SSF56925">
    <property type="entry name" value="OMPA-like"/>
    <property type="match status" value="1"/>
</dbReference>
<proteinExistence type="predicted"/>
<gene>
    <name evidence="4" type="ORF">HMPREF1991_00894</name>
</gene>
<dbReference type="HOGENOM" id="CLU_100971_2_0_10"/>
<evidence type="ECO:0000259" key="3">
    <source>
        <dbReference type="Pfam" id="PF13505"/>
    </source>
</evidence>
<dbReference type="Proteomes" id="UP000027442">
    <property type="component" value="Unassembled WGS sequence"/>
</dbReference>
<dbReference type="Gene3D" id="2.40.160.20">
    <property type="match status" value="1"/>
</dbReference>
<evidence type="ECO:0000313" key="5">
    <source>
        <dbReference type="Proteomes" id="UP000027442"/>
    </source>
</evidence>
<organism evidence="4 5">
    <name type="scientific">Hoylesella loescheii DSM 19665 = JCM 12249 = ATCC 15930</name>
    <dbReference type="NCBI Taxonomy" id="1122985"/>
    <lineage>
        <taxon>Bacteria</taxon>
        <taxon>Pseudomonadati</taxon>
        <taxon>Bacteroidota</taxon>
        <taxon>Bacteroidia</taxon>
        <taxon>Bacteroidales</taxon>
        <taxon>Prevotellaceae</taxon>
        <taxon>Hoylesella</taxon>
    </lineage>
</organism>
<dbReference type="Pfam" id="PF13505">
    <property type="entry name" value="OMP_b-brl"/>
    <property type="match status" value="1"/>
</dbReference>
<dbReference type="InterPro" id="IPR011250">
    <property type="entry name" value="OMP/PagP_B-barrel"/>
</dbReference>